<sequence>MVLFVTGLTPDMDDIDLKEMFELYGEVASARVVLDKMTKKSRGFGFVEMPNKEEALEAINLLDGVGLGRKVMSVQESEERKPGFGGNSGNRDNFNRNFGNRDNRGGDRNDRGGGDRNNRGNWRDRNDRNDRGDRGNRGNWRDNDDRRY</sequence>
<dbReference type="RefSeq" id="WP_369330814.1">
    <property type="nucleotide sequence ID" value="NZ_JAULBC010000006.1"/>
</dbReference>
<evidence type="ECO:0000313" key="4">
    <source>
        <dbReference type="EMBL" id="MEX6689407.1"/>
    </source>
</evidence>
<accession>A0ABV3ZHS6</accession>
<dbReference type="InterPro" id="IPR000504">
    <property type="entry name" value="RRM_dom"/>
</dbReference>
<evidence type="ECO:0000256" key="1">
    <source>
        <dbReference type="ARBA" id="ARBA00022884"/>
    </source>
</evidence>
<feature type="compositionally biased region" description="Basic and acidic residues" evidence="2">
    <location>
        <begin position="99"/>
        <end position="148"/>
    </location>
</feature>
<gene>
    <name evidence="4" type="ORF">QTN47_17995</name>
</gene>
<dbReference type="InterPro" id="IPR012677">
    <property type="entry name" value="Nucleotide-bd_a/b_plait_sf"/>
</dbReference>
<evidence type="ECO:0000256" key="2">
    <source>
        <dbReference type="SAM" id="MobiDB-lite"/>
    </source>
</evidence>
<comment type="caution">
    <text evidence="4">The sequence shown here is derived from an EMBL/GenBank/DDBJ whole genome shotgun (WGS) entry which is preliminary data.</text>
</comment>
<proteinExistence type="predicted"/>
<organism evidence="4 5">
    <name type="scientific">Danxiaibacter flavus</name>
    <dbReference type="NCBI Taxonomy" id="3049108"/>
    <lineage>
        <taxon>Bacteria</taxon>
        <taxon>Pseudomonadati</taxon>
        <taxon>Bacteroidota</taxon>
        <taxon>Chitinophagia</taxon>
        <taxon>Chitinophagales</taxon>
        <taxon>Chitinophagaceae</taxon>
        <taxon>Danxiaibacter</taxon>
    </lineage>
</organism>
<keyword evidence="5" id="KW-1185">Reference proteome</keyword>
<keyword evidence="1" id="KW-0694">RNA-binding</keyword>
<feature type="compositionally biased region" description="Low complexity" evidence="2">
    <location>
        <begin position="89"/>
        <end position="98"/>
    </location>
</feature>
<dbReference type="InterPro" id="IPR035979">
    <property type="entry name" value="RBD_domain_sf"/>
</dbReference>
<name>A0ABV3ZHS6_9BACT</name>
<dbReference type="PROSITE" id="PS50102">
    <property type="entry name" value="RRM"/>
    <property type="match status" value="1"/>
</dbReference>
<reference evidence="4 5" key="1">
    <citation type="submission" date="2023-07" db="EMBL/GenBank/DDBJ databases">
        <authorList>
            <person name="Lian W.-H."/>
        </authorList>
    </citation>
    <scope>NUCLEOTIDE SEQUENCE [LARGE SCALE GENOMIC DNA]</scope>
    <source>
        <strain evidence="4 5">SYSU DXS3180</strain>
    </source>
</reference>
<dbReference type="InterPro" id="IPR052462">
    <property type="entry name" value="SLIRP/GR-RBP-like"/>
</dbReference>
<dbReference type="Proteomes" id="UP001560573">
    <property type="component" value="Unassembled WGS sequence"/>
</dbReference>
<dbReference type="Pfam" id="PF00076">
    <property type="entry name" value="RRM_1"/>
    <property type="match status" value="1"/>
</dbReference>
<dbReference type="PANTHER" id="PTHR48027">
    <property type="entry name" value="HETEROGENEOUS NUCLEAR RIBONUCLEOPROTEIN 87F-RELATED"/>
    <property type="match status" value="1"/>
</dbReference>
<evidence type="ECO:0000259" key="3">
    <source>
        <dbReference type="PROSITE" id="PS50102"/>
    </source>
</evidence>
<feature type="region of interest" description="Disordered" evidence="2">
    <location>
        <begin position="73"/>
        <end position="148"/>
    </location>
</feature>
<dbReference type="Gene3D" id="3.30.70.330">
    <property type="match status" value="1"/>
</dbReference>
<evidence type="ECO:0000313" key="5">
    <source>
        <dbReference type="Proteomes" id="UP001560573"/>
    </source>
</evidence>
<dbReference type="SUPFAM" id="SSF54928">
    <property type="entry name" value="RNA-binding domain, RBD"/>
    <property type="match status" value="1"/>
</dbReference>
<feature type="domain" description="RRM" evidence="3">
    <location>
        <begin position="1"/>
        <end position="79"/>
    </location>
</feature>
<protein>
    <submittedName>
        <fullName evidence="4">RNA-binding protein</fullName>
    </submittedName>
</protein>
<dbReference type="SMART" id="SM00360">
    <property type="entry name" value="RRM"/>
    <property type="match status" value="1"/>
</dbReference>
<dbReference type="EMBL" id="JAULBC010000006">
    <property type="protein sequence ID" value="MEX6689407.1"/>
    <property type="molecule type" value="Genomic_DNA"/>
</dbReference>